<evidence type="ECO:0000313" key="2">
    <source>
        <dbReference type="Proteomes" id="UP000277204"/>
    </source>
</evidence>
<organism evidence="1 2">
    <name type="scientific">Schistosoma margrebowiei</name>
    <dbReference type="NCBI Taxonomy" id="48269"/>
    <lineage>
        <taxon>Eukaryota</taxon>
        <taxon>Metazoa</taxon>
        <taxon>Spiralia</taxon>
        <taxon>Lophotrochozoa</taxon>
        <taxon>Platyhelminthes</taxon>
        <taxon>Trematoda</taxon>
        <taxon>Digenea</taxon>
        <taxon>Strigeidida</taxon>
        <taxon>Schistosomatoidea</taxon>
        <taxon>Schistosomatidae</taxon>
        <taxon>Schistosoma</taxon>
    </lineage>
</organism>
<dbReference type="Pfam" id="PF20049">
    <property type="entry name" value="DUF6451"/>
    <property type="match status" value="1"/>
</dbReference>
<dbReference type="AlphaFoldDB" id="A0A183MLG7"/>
<keyword evidence="2" id="KW-1185">Reference proteome</keyword>
<name>A0A183MLG7_9TREM</name>
<dbReference type="InterPro" id="IPR045609">
    <property type="entry name" value="DUF6451"/>
</dbReference>
<dbReference type="EMBL" id="UZAI01017246">
    <property type="protein sequence ID" value="VDP22360.1"/>
    <property type="molecule type" value="Genomic_DNA"/>
</dbReference>
<sequence length="93" mass="10636">MQEKTTCVAAAARAAYLQLKNILNSEQQSTNTKVRIFNTNVRTVLLYGTGTSKTTKLIIHKIQVFINSCLLWIYRPDTINNNPLWERTNQIPV</sequence>
<protein>
    <submittedName>
        <fullName evidence="1">Uncharacterized protein</fullName>
    </submittedName>
</protein>
<proteinExistence type="predicted"/>
<evidence type="ECO:0000313" key="1">
    <source>
        <dbReference type="EMBL" id="VDP22360.1"/>
    </source>
</evidence>
<reference evidence="1 2" key="1">
    <citation type="submission" date="2018-11" db="EMBL/GenBank/DDBJ databases">
        <authorList>
            <consortium name="Pathogen Informatics"/>
        </authorList>
    </citation>
    <scope>NUCLEOTIDE SEQUENCE [LARGE SCALE GENOMIC DNA]</scope>
    <source>
        <strain evidence="1 2">Zambia</strain>
    </source>
</reference>
<dbReference type="Proteomes" id="UP000277204">
    <property type="component" value="Unassembled WGS sequence"/>
</dbReference>
<accession>A0A183MLG7</accession>
<gene>
    <name evidence="1" type="ORF">SMRZ_LOCUS16892</name>
</gene>